<organism evidence="2 3">
    <name type="scientific">Eutrema salsugineum</name>
    <name type="common">Saltwater cress</name>
    <name type="synonym">Sisymbrium salsugineum</name>
    <dbReference type="NCBI Taxonomy" id="72664"/>
    <lineage>
        <taxon>Eukaryota</taxon>
        <taxon>Viridiplantae</taxon>
        <taxon>Streptophyta</taxon>
        <taxon>Embryophyta</taxon>
        <taxon>Tracheophyta</taxon>
        <taxon>Spermatophyta</taxon>
        <taxon>Magnoliopsida</taxon>
        <taxon>eudicotyledons</taxon>
        <taxon>Gunneridae</taxon>
        <taxon>Pentapetalae</taxon>
        <taxon>rosids</taxon>
        <taxon>malvids</taxon>
        <taxon>Brassicales</taxon>
        <taxon>Brassicaceae</taxon>
        <taxon>Eutremeae</taxon>
        <taxon>Eutrema</taxon>
    </lineage>
</organism>
<dbReference type="GO" id="GO:0003824">
    <property type="term" value="F:catalytic activity"/>
    <property type="evidence" value="ECO:0007669"/>
    <property type="project" value="InterPro"/>
</dbReference>
<dbReference type="Gene3D" id="3.40.50.1820">
    <property type="entry name" value="alpha/beta hydrolase"/>
    <property type="match status" value="1"/>
</dbReference>
<dbReference type="Proteomes" id="UP000030689">
    <property type="component" value="Unassembled WGS sequence"/>
</dbReference>
<protein>
    <recommendedName>
        <fullName evidence="1">AB hydrolase-1 domain-containing protein</fullName>
    </recommendedName>
</protein>
<dbReference type="OrthoDB" id="6431331at2759"/>
<dbReference type="PRINTS" id="PR00111">
    <property type="entry name" value="ABHYDROLASE"/>
</dbReference>
<reference evidence="2 3" key="1">
    <citation type="journal article" date="2013" name="Front. Plant Sci.">
        <title>The Reference Genome of the Halophytic Plant Eutrema salsugineum.</title>
        <authorList>
            <person name="Yang R."/>
            <person name="Jarvis D.E."/>
            <person name="Chen H."/>
            <person name="Beilstein M.A."/>
            <person name="Grimwood J."/>
            <person name="Jenkins J."/>
            <person name="Shu S."/>
            <person name="Prochnik S."/>
            <person name="Xin M."/>
            <person name="Ma C."/>
            <person name="Schmutz J."/>
            <person name="Wing R.A."/>
            <person name="Mitchell-Olds T."/>
            <person name="Schumaker K.S."/>
            <person name="Wang X."/>
        </authorList>
    </citation>
    <scope>NUCLEOTIDE SEQUENCE [LARGE SCALE GENOMIC DNA]</scope>
</reference>
<dbReference type="eggNOG" id="KOG1454">
    <property type="taxonomic scope" value="Eukaryota"/>
</dbReference>
<gene>
    <name evidence="2" type="ORF">EUTSA_v10023049mg</name>
</gene>
<dbReference type="InterPro" id="IPR000073">
    <property type="entry name" value="AB_hydrolase_1"/>
</dbReference>
<evidence type="ECO:0000313" key="3">
    <source>
        <dbReference type="Proteomes" id="UP000030689"/>
    </source>
</evidence>
<name>V4LJB4_EUTSA</name>
<dbReference type="OMA" id="EPEEWRE"/>
<dbReference type="PANTHER" id="PTHR43139">
    <property type="entry name" value="SI:DKEY-122A22.2"/>
    <property type="match status" value="1"/>
</dbReference>
<dbReference type="SUPFAM" id="SSF53474">
    <property type="entry name" value="alpha/beta-Hydrolases"/>
    <property type="match status" value="1"/>
</dbReference>
<dbReference type="Gramene" id="ESQ50615">
    <property type="protein sequence ID" value="ESQ50615"/>
    <property type="gene ID" value="EUTSA_v10023049mg"/>
</dbReference>
<dbReference type="EMBL" id="KI517392">
    <property type="protein sequence ID" value="ESQ50615.1"/>
    <property type="molecule type" value="Genomic_DNA"/>
</dbReference>
<dbReference type="AlphaFoldDB" id="V4LJB4"/>
<evidence type="ECO:0000259" key="1">
    <source>
        <dbReference type="Pfam" id="PF00561"/>
    </source>
</evidence>
<dbReference type="InterPro" id="IPR052370">
    <property type="entry name" value="Meta-cleavage_hydrolase"/>
</dbReference>
<dbReference type="Pfam" id="PF00561">
    <property type="entry name" value="Abhydrolase_1"/>
    <property type="match status" value="1"/>
</dbReference>
<proteinExistence type="predicted"/>
<evidence type="ECO:0000313" key="2">
    <source>
        <dbReference type="EMBL" id="ESQ50615.1"/>
    </source>
</evidence>
<dbReference type="InterPro" id="IPR000639">
    <property type="entry name" value="Epox_hydrolase-like"/>
</dbReference>
<accession>V4LJB4</accession>
<dbReference type="InterPro" id="IPR029058">
    <property type="entry name" value="AB_hydrolase_fold"/>
</dbReference>
<feature type="domain" description="AB hydrolase-1" evidence="1">
    <location>
        <begin position="63"/>
        <end position="295"/>
    </location>
</feature>
<keyword evidence="3" id="KW-1185">Reference proteome</keyword>
<dbReference type="KEGG" id="eus:EUTSA_v10023049mg"/>
<dbReference type="STRING" id="72664.V4LJB4"/>
<dbReference type="PANTHER" id="PTHR43139:SF53">
    <property type="entry name" value="ALPHA_BETA-HYDROLASES SUPERFAMILY PROTEIN"/>
    <property type="match status" value="1"/>
</dbReference>
<sequence length="313" mass="35549">MVNLVESQKPLFYGLMKLAGVVPYTVEIEPGTRMNFWIPKETLQKPKKSDKNSAVQPKKPTKPAILFIHGFGTEGIMTWQFQVRSLAKKYSVYIPDLLFFGGSYSDKPDRSPAFQAHCLAKSLRILGVDKFVLVGFSYGGMVAFKIAEEYPEMVRAMVVSGSILAMTDTISKSNLNRLGFESSADLLLPTSVKGLKTLFTMAVHKPMWFPNRLFKDYMKVMITNRKEKAELLEALVISNKDVTTPRFQQKIHLLWGESDQLFHVEMAKNMKQQLGENTTMDSIKKAGHLAHMERPCVYNRCLKKFLTSVYSEN</sequence>
<dbReference type="PRINTS" id="PR00412">
    <property type="entry name" value="EPOXHYDRLASE"/>
</dbReference>